<dbReference type="AlphaFoldDB" id="A0A238YGJ6"/>
<dbReference type="GO" id="GO:0008757">
    <property type="term" value="F:S-adenosylmethionine-dependent methyltransferase activity"/>
    <property type="evidence" value="ECO:0007669"/>
    <property type="project" value="InterPro"/>
</dbReference>
<dbReference type="CDD" id="cd02440">
    <property type="entry name" value="AdoMet_MTases"/>
    <property type="match status" value="1"/>
</dbReference>
<evidence type="ECO:0000256" key="1">
    <source>
        <dbReference type="ARBA" id="ARBA00022603"/>
    </source>
</evidence>
<dbReference type="Gene3D" id="3.40.50.150">
    <property type="entry name" value="Vaccinia Virus protein VP39"/>
    <property type="match status" value="1"/>
</dbReference>
<dbReference type="SUPFAM" id="SSF53335">
    <property type="entry name" value="S-adenosyl-L-methionine-dependent methyltransferases"/>
    <property type="match status" value="1"/>
</dbReference>
<evidence type="ECO:0000259" key="4">
    <source>
        <dbReference type="Pfam" id="PF08241"/>
    </source>
</evidence>
<dbReference type="PANTHER" id="PTHR43464">
    <property type="entry name" value="METHYLTRANSFERASE"/>
    <property type="match status" value="1"/>
</dbReference>
<dbReference type="PANTHER" id="PTHR43464:SF19">
    <property type="entry name" value="UBIQUINONE BIOSYNTHESIS O-METHYLTRANSFERASE, MITOCHONDRIAL"/>
    <property type="match status" value="1"/>
</dbReference>
<dbReference type="RefSeq" id="WP_089374729.1">
    <property type="nucleotide sequence ID" value="NZ_FZOA01000002.1"/>
</dbReference>
<gene>
    <name evidence="5" type="ORF">SAMN05192560_0581</name>
</gene>
<accession>A0A238YGJ6</accession>
<dbReference type="InterPro" id="IPR013216">
    <property type="entry name" value="Methyltransf_11"/>
</dbReference>
<protein>
    <submittedName>
        <fullName evidence="5">Methyltransferase domain-containing protein</fullName>
    </submittedName>
</protein>
<evidence type="ECO:0000256" key="2">
    <source>
        <dbReference type="ARBA" id="ARBA00022679"/>
    </source>
</evidence>
<evidence type="ECO:0000313" key="5">
    <source>
        <dbReference type="EMBL" id="SNR70190.1"/>
    </source>
</evidence>
<dbReference type="Pfam" id="PF08241">
    <property type="entry name" value="Methyltransf_11"/>
    <property type="match status" value="1"/>
</dbReference>
<sequence length="264" mass="28642">MNHPQIRFNNGATYEQYMGKWSQLAGQVFLDWLAPAPGMRWLDVGCGNGAFTEMLIEQCSPLSVHGIDPSEAQLAYAQARPALHAAQLSCGDAMALPYPGNLFDVAVMPLVIFFVPDPLKGVMEMVRTVSPDGMVAAYAWDMEHGGFPYHALHTEMRELGVSIPAPPSPDASSIEVMRDLWTAAGLHDIDTRKITVQRIFASFDEYWTIALGAPSVGQKLAAMSPSDIATLKTRMRACLPTDTSGRIICNACANAVKGHVPAPR</sequence>
<keyword evidence="3" id="KW-0949">S-adenosyl-L-methionine</keyword>
<keyword evidence="6" id="KW-1185">Reference proteome</keyword>
<organism evidence="5 6">
    <name type="scientific">Methylobacillus rhizosphaerae</name>
    <dbReference type="NCBI Taxonomy" id="551994"/>
    <lineage>
        <taxon>Bacteria</taxon>
        <taxon>Pseudomonadati</taxon>
        <taxon>Pseudomonadota</taxon>
        <taxon>Betaproteobacteria</taxon>
        <taxon>Nitrosomonadales</taxon>
        <taxon>Methylophilaceae</taxon>
        <taxon>Methylobacillus</taxon>
    </lineage>
</organism>
<dbReference type="EMBL" id="FZOA01000002">
    <property type="protein sequence ID" value="SNR70190.1"/>
    <property type="molecule type" value="Genomic_DNA"/>
</dbReference>
<feature type="domain" description="Methyltransferase type 11" evidence="4">
    <location>
        <begin position="42"/>
        <end position="136"/>
    </location>
</feature>
<proteinExistence type="predicted"/>
<keyword evidence="2 5" id="KW-0808">Transferase</keyword>
<dbReference type="GO" id="GO:0032259">
    <property type="term" value="P:methylation"/>
    <property type="evidence" value="ECO:0007669"/>
    <property type="project" value="UniProtKB-KW"/>
</dbReference>
<evidence type="ECO:0000313" key="6">
    <source>
        <dbReference type="Proteomes" id="UP000198305"/>
    </source>
</evidence>
<keyword evidence="1 5" id="KW-0489">Methyltransferase</keyword>
<name>A0A238YGJ6_9PROT</name>
<dbReference type="OrthoDB" id="6006151at2"/>
<evidence type="ECO:0000256" key="3">
    <source>
        <dbReference type="ARBA" id="ARBA00022691"/>
    </source>
</evidence>
<dbReference type="Proteomes" id="UP000198305">
    <property type="component" value="Unassembled WGS sequence"/>
</dbReference>
<reference evidence="6" key="1">
    <citation type="submission" date="2017-06" db="EMBL/GenBank/DDBJ databases">
        <authorList>
            <person name="Varghese N."/>
            <person name="Submissions S."/>
        </authorList>
    </citation>
    <scope>NUCLEOTIDE SEQUENCE [LARGE SCALE GENOMIC DNA]</scope>
    <source>
        <strain evidence="6">Ca-68</strain>
    </source>
</reference>
<dbReference type="InterPro" id="IPR029063">
    <property type="entry name" value="SAM-dependent_MTases_sf"/>
</dbReference>